<proteinExistence type="predicted"/>
<dbReference type="RefSeq" id="WP_072823193.1">
    <property type="nucleotide sequence ID" value="NZ_LT670849.1"/>
</dbReference>
<evidence type="ECO:0008006" key="3">
    <source>
        <dbReference type="Google" id="ProtNLM"/>
    </source>
</evidence>
<dbReference type="OrthoDB" id="291822at2"/>
<keyword evidence="2" id="KW-1185">Reference proteome</keyword>
<sequence>MSDAVQDLIDSDPEWKRRYELIRTLGEESERGMAVLVGAELERALELVLCAYLAPGKARTALFSGGAPPLGSFSTKIDLCRVLHLIADYEHAALHVIRKIRNEFAHNPNVSFASPKIRSLVDAIELGSKSDRDHKSRFEIESAELIATLEVTAVDQAHGRVYEESYSTWYRRGVDQKTEPFGSKEEAARAYSTGKP</sequence>
<dbReference type="PANTHER" id="PTHR37941:SF1">
    <property type="entry name" value="FUMARASE E-RELATED"/>
    <property type="match status" value="1"/>
</dbReference>
<dbReference type="EMBL" id="LT670849">
    <property type="protein sequence ID" value="SHN84266.1"/>
    <property type="molecule type" value="Genomic_DNA"/>
</dbReference>
<dbReference type="InterPro" id="IPR007761">
    <property type="entry name" value="MtlR-like"/>
</dbReference>
<dbReference type="InterPro" id="IPR038026">
    <property type="entry name" value="MtlR-like_sf"/>
</dbReference>
<dbReference type="PANTHER" id="PTHR37941">
    <property type="entry name" value="FUMARASE E-RELATED"/>
    <property type="match status" value="1"/>
</dbReference>
<dbReference type="GO" id="GO:0045892">
    <property type="term" value="P:negative regulation of DNA-templated transcription"/>
    <property type="evidence" value="ECO:0007669"/>
    <property type="project" value="TreeGrafter"/>
</dbReference>
<organism evidence="1 2">
    <name type="scientific">Bradyrhizobium erythrophlei</name>
    <dbReference type="NCBI Taxonomy" id="1437360"/>
    <lineage>
        <taxon>Bacteria</taxon>
        <taxon>Pseudomonadati</taxon>
        <taxon>Pseudomonadota</taxon>
        <taxon>Alphaproteobacteria</taxon>
        <taxon>Hyphomicrobiales</taxon>
        <taxon>Nitrobacteraceae</taxon>
        <taxon>Bradyrhizobium</taxon>
    </lineage>
</organism>
<accession>A0A1M7UMZ8</accession>
<reference evidence="2" key="1">
    <citation type="submission" date="2016-11" db="EMBL/GenBank/DDBJ databases">
        <authorList>
            <person name="Varghese N."/>
            <person name="Submissions S."/>
        </authorList>
    </citation>
    <scope>NUCLEOTIDE SEQUENCE [LARGE SCALE GENOMIC DNA]</scope>
    <source>
        <strain evidence="2">GAS401</strain>
    </source>
</reference>
<dbReference type="Proteomes" id="UP000184096">
    <property type="component" value="Chromosome I"/>
</dbReference>
<gene>
    <name evidence="1" type="ORF">SAMN05444170_5837</name>
</gene>
<evidence type="ECO:0000313" key="2">
    <source>
        <dbReference type="Proteomes" id="UP000184096"/>
    </source>
</evidence>
<evidence type="ECO:0000313" key="1">
    <source>
        <dbReference type="EMBL" id="SHN84266.1"/>
    </source>
</evidence>
<name>A0A1M7UMZ8_9BRAD</name>
<dbReference type="SUPFAM" id="SSF158668">
    <property type="entry name" value="MtlR-like"/>
    <property type="match status" value="1"/>
</dbReference>
<dbReference type="AlphaFoldDB" id="A0A1M7UMZ8"/>
<dbReference type="Gene3D" id="1.20.120.330">
    <property type="entry name" value="Nucleotidyltransferases domain 2"/>
    <property type="match status" value="1"/>
</dbReference>
<protein>
    <recommendedName>
        <fullName evidence="3">Mannitol repressor</fullName>
    </recommendedName>
</protein>